<dbReference type="CDD" id="cd06558">
    <property type="entry name" value="crotonase-like"/>
    <property type="match status" value="1"/>
</dbReference>
<dbReference type="SUPFAM" id="SSF52096">
    <property type="entry name" value="ClpP/crotonase"/>
    <property type="match status" value="1"/>
</dbReference>
<evidence type="ECO:0000256" key="3">
    <source>
        <dbReference type="RuleBase" id="RU003707"/>
    </source>
</evidence>
<proteinExistence type="inferred from homology"/>
<comment type="similarity">
    <text evidence="1 3">Belongs to the enoyl-CoA hydratase/isomerase family.</text>
</comment>
<dbReference type="Pfam" id="PF00378">
    <property type="entry name" value="ECH_1"/>
    <property type="match status" value="1"/>
</dbReference>
<sequence>MRRSVAFLTCAAQIIRDGECSLKRVGEYTGVIGLNRPARKNAIGRCLLSQLKECLLFCSDPANDIRCVVVESLVEGIFCAGADLKERRDMTLSESRAYVEEQRNVLTSLDDLPQPTISAVEGAALGGGLELILCTDMRICGANARFGLPETGLGTIPAAGGTYRAPLAMGVSAALQLILTADIVSAERARRLGLVGEVVPAGSALEAALSVASRISRNGPLAVRAAKAAVRGGFGRCREEALEEELRLSRSLMETEDRMEGLRAFAEKRPPRYVGK</sequence>
<name>G0UW06_TRYCI</name>
<dbReference type="PROSITE" id="PS00166">
    <property type="entry name" value="ENOYL_COA_HYDRATASE"/>
    <property type="match status" value="1"/>
</dbReference>
<dbReference type="GO" id="GO:0005739">
    <property type="term" value="C:mitochondrion"/>
    <property type="evidence" value="ECO:0007669"/>
    <property type="project" value="TreeGrafter"/>
</dbReference>
<organism evidence="4">
    <name type="scientific">Trypanosoma congolense (strain IL3000)</name>
    <dbReference type="NCBI Taxonomy" id="1068625"/>
    <lineage>
        <taxon>Eukaryota</taxon>
        <taxon>Discoba</taxon>
        <taxon>Euglenozoa</taxon>
        <taxon>Kinetoplastea</taxon>
        <taxon>Metakinetoplastina</taxon>
        <taxon>Trypanosomatida</taxon>
        <taxon>Trypanosomatidae</taxon>
        <taxon>Trypanosoma</taxon>
        <taxon>Nannomonas</taxon>
    </lineage>
</organism>
<reference evidence="4" key="1">
    <citation type="journal article" date="2012" name="Proc. Natl. Acad. Sci. U.S.A.">
        <title>Antigenic diversity is generated by distinct evolutionary mechanisms in African trypanosome species.</title>
        <authorList>
            <person name="Jackson A.P."/>
            <person name="Berry A."/>
            <person name="Aslett M."/>
            <person name="Allison H.C."/>
            <person name="Burton P."/>
            <person name="Vavrova-Anderson J."/>
            <person name="Brown R."/>
            <person name="Browne H."/>
            <person name="Corton N."/>
            <person name="Hauser H."/>
            <person name="Gamble J."/>
            <person name="Gilderthorp R."/>
            <person name="Marcello L."/>
            <person name="McQuillan J."/>
            <person name="Otto T.D."/>
            <person name="Quail M.A."/>
            <person name="Sanders M.J."/>
            <person name="van Tonder A."/>
            <person name="Ginger M.L."/>
            <person name="Field M.C."/>
            <person name="Barry J.D."/>
            <person name="Hertz-Fowler C."/>
            <person name="Berriman M."/>
        </authorList>
    </citation>
    <scope>NUCLEOTIDE SEQUENCE</scope>
    <source>
        <strain evidence="4">IL3000</strain>
    </source>
</reference>
<evidence type="ECO:0000256" key="1">
    <source>
        <dbReference type="ARBA" id="ARBA00005254"/>
    </source>
</evidence>
<evidence type="ECO:0000256" key="2">
    <source>
        <dbReference type="ARBA" id="ARBA00023239"/>
    </source>
</evidence>
<dbReference type="VEuPathDB" id="TriTrypDB:TcIL3000_10_3330"/>
<dbReference type="InterPro" id="IPR029045">
    <property type="entry name" value="ClpP/crotonase-like_dom_sf"/>
</dbReference>
<dbReference type="Gene3D" id="1.10.12.10">
    <property type="entry name" value="Lyase 2-enoyl-coa Hydratase, Chain A, domain 2"/>
    <property type="match status" value="1"/>
</dbReference>
<dbReference type="AlphaFoldDB" id="G0UW06"/>
<evidence type="ECO:0000313" key="4">
    <source>
        <dbReference type="EMBL" id="CCC93572.1"/>
    </source>
</evidence>
<dbReference type="FunFam" id="1.10.12.10:FF:000001">
    <property type="entry name" value="Probable enoyl-CoA hydratase, mitochondrial"/>
    <property type="match status" value="1"/>
</dbReference>
<dbReference type="GO" id="GO:0016836">
    <property type="term" value="F:hydro-lyase activity"/>
    <property type="evidence" value="ECO:0007669"/>
    <property type="project" value="UniProtKB-ARBA"/>
</dbReference>
<dbReference type="EMBL" id="HE575323">
    <property type="protein sequence ID" value="CCC93572.1"/>
    <property type="molecule type" value="Genomic_DNA"/>
</dbReference>
<dbReference type="PANTHER" id="PTHR11941">
    <property type="entry name" value="ENOYL-COA HYDRATASE-RELATED"/>
    <property type="match status" value="1"/>
</dbReference>
<dbReference type="InterPro" id="IPR014748">
    <property type="entry name" value="Enoyl-CoA_hydra_C"/>
</dbReference>
<protein>
    <submittedName>
        <fullName evidence="4">Putative methylglutaconyl-CoA hydratase, mitochondrial</fullName>
    </submittedName>
</protein>
<dbReference type="FunFam" id="3.90.226.10:FF:000009">
    <property type="entry name" value="Carnitinyl-CoA dehydratase"/>
    <property type="match status" value="1"/>
</dbReference>
<accession>G0UW06</accession>
<dbReference type="PANTHER" id="PTHR11941:SF171">
    <property type="entry name" value="SD19268P"/>
    <property type="match status" value="1"/>
</dbReference>
<dbReference type="GO" id="GO:0006635">
    <property type="term" value="P:fatty acid beta-oxidation"/>
    <property type="evidence" value="ECO:0007669"/>
    <property type="project" value="TreeGrafter"/>
</dbReference>
<gene>
    <name evidence="4" type="ORF">TCIL3000_10_3330</name>
</gene>
<keyword evidence="2" id="KW-0456">Lyase</keyword>
<dbReference type="InterPro" id="IPR018376">
    <property type="entry name" value="Enoyl-CoA_hyd/isom_CS"/>
</dbReference>
<dbReference type="Gene3D" id="3.90.226.10">
    <property type="entry name" value="2-enoyl-CoA Hydratase, Chain A, domain 1"/>
    <property type="match status" value="1"/>
</dbReference>
<dbReference type="InterPro" id="IPR001753">
    <property type="entry name" value="Enoyl-CoA_hydra/iso"/>
</dbReference>